<dbReference type="Gene3D" id="3.40.50.720">
    <property type="entry name" value="NAD(P)-binding Rossmann-like Domain"/>
    <property type="match status" value="1"/>
</dbReference>
<dbReference type="PANTHER" id="PTHR24321">
    <property type="entry name" value="DEHYDROGENASES, SHORT CHAIN"/>
    <property type="match status" value="1"/>
</dbReference>
<evidence type="ECO:0000256" key="1">
    <source>
        <dbReference type="ARBA" id="ARBA00006484"/>
    </source>
</evidence>
<dbReference type="CDD" id="cd05233">
    <property type="entry name" value="SDR_c"/>
    <property type="match status" value="1"/>
</dbReference>
<dbReference type="PANTHER" id="PTHR24321:SF8">
    <property type="entry name" value="ESTRADIOL 17-BETA-DEHYDROGENASE 8-RELATED"/>
    <property type="match status" value="1"/>
</dbReference>
<sequence>MRLKSKKVIVTGGASGIGRAICTVFAAEGASVVVADIDESGSIETLSQIQSEGGQAIAITTDVSSEESVAKMVLASASFLGGIDILVNDAAAFVFGSLENVSLQDWEKVFGVNVIGASNTIKHSLPYLKDSASPNIVNIASVSGFIAQPAFVPYNASKGALLQLTRCLAMDLSEFKVRVNAVCPGAIYTPATERHIAFENADRDEFLEKAGEESFLKRVGQPEEVAYAALFLASDEASFITGTELVVDGGATV</sequence>
<dbReference type="InterPro" id="IPR002347">
    <property type="entry name" value="SDR_fam"/>
</dbReference>
<gene>
    <name evidence="3" type="ORF">METZ01_LOCUS90506</name>
</gene>
<dbReference type="Pfam" id="PF13561">
    <property type="entry name" value="adh_short_C2"/>
    <property type="match status" value="1"/>
</dbReference>
<dbReference type="PRINTS" id="PR00081">
    <property type="entry name" value="GDHRDH"/>
</dbReference>
<dbReference type="PROSITE" id="PS00061">
    <property type="entry name" value="ADH_SHORT"/>
    <property type="match status" value="1"/>
</dbReference>
<dbReference type="NCBIfam" id="NF005559">
    <property type="entry name" value="PRK07231.1"/>
    <property type="match status" value="1"/>
</dbReference>
<dbReference type="GO" id="GO:0016491">
    <property type="term" value="F:oxidoreductase activity"/>
    <property type="evidence" value="ECO:0007669"/>
    <property type="project" value="UniProtKB-KW"/>
</dbReference>
<accession>A0A381VBB2</accession>
<dbReference type="PRINTS" id="PR00080">
    <property type="entry name" value="SDRFAMILY"/>
</dbReference>
<dbReference type="InterPro" id="IPR020904">
    <property type="entry name" value="Sc_DH/Rdtase_CS"/>
</dbReference>
<proteinExistence type="inferred from homology"/>
<comment type="similarity">
    <text evidence="1">Belongs to the short-chain dehydrogenases/reductases (SDR) family.</text>
</comment>
<evidence type="ECO:0000256" key="2">
    <source>
        <dbReference type="ARBA" id="ARBA00023002"/>
    </source>
</evidence>
<keyword evidence="2" id="KW-0560">Oxidoreductase</keyword>
<dbReference type="InterPro" id="IPR036291">
    <property type="entry name" value="NAD(P)-bd_dom_sf"/>
</dbReference>
<dbReference type="SUPFAM" id="SSF51735">
    <property type="entry name" value="NAD(P)-binding Rossmann-fold domains"/>
    <property type="match status" value="1"/>
</dbReference>
<evidence type="ECO:0008006" key="4">
    <source>
        <dbReference type="Google" id="ProtNLM"/>
    </source>
</evidence>
<name>A0A381VBB2_9ZZZZ</name>
<dbReference type="FunFam" id="3.40.50.720:FF:000084">
    <property type="entry name" value="Short-chain dehydrogenase reductase"/>
    <property type="match status" value="1"/>
</dbReference>
<reference evidence="3" key="1">
    <citation type="submission" date="2018-05" db="EMBL/GenBank/DDBJ databases">
        <authorList>
            <person name="Lanie J.A."/>
            <person name="Ng W.-L."/>
            <person name="Kazmierczak K.M."/>
            <person name="Andrzejewski T.M."/>
            <person name="Davidsen T.M."/>
            <person name="Wayne K.J."/>
            <person name="Tettelin H."/>
            <person name="Glass J.I."/>
            <person name="Rusch D."/>
            <person name="Podicherti R."/>
            <person name="Tsui H.-C.T."/>
            <person name="Winkler M.E."/>
        </authorList>
    </citation>
    <scope>NUCLEOTIDE SEQUENCE</scope>
</reference>
<dbReference type="EMBL" id="UINC01008363">
    <property type="protein sequence ID" value="SVA37652.1"/>
    <property type="molecule type" value="Genomic_DNA"/>
</dbReference>
<organism evidence="3">
    <name type="scientific">marine metagenome</name>
    <dbReference type="NCBI Taxonomy" id="408172"/>
    <lineage>
        <taxon>unclassified sequences</taxon>
        <taxon>metagenomes</taxon>
        <taxon>ecological metagenomes</taxon>
    </lineage>
</organism>
<protein>
    <recommendedName>
        <fullName evidence="4">Short-chain dehydrogenase</fullName>
    </recommendedName>
</protein>
<dbReference type="AlphaFoldDB" id="A0A381VBB2"/>
<evidence type="ECO:0000313" key="3">
    <source>
        <dbReference type="EMBL" id="SVA37652.1"/>
    </source>
</evidence>